<keyword evidence="5" id="KW-0813">Transport</keyword>
<dbReference type="HOGENOM" id="CLU_003827_13_2_0"/>
<keyword evidence="2 5" id="KW-0561">Oxygen transport</keyword>
<dbReference type="PANTHER" id="PTHR43396">
    <property type="entry name" value="FLAVOHEMOPROTEIN"/>
    <property type="match status" value="1"/>
</dbReference>
<keyword evidence="3" id="KW-0479">Metal-binding</keyword>
<evidence type="ECO:0000313" key="8">
    <source>
        <dbReference type="Proteomes" id="UP000002043"/>
    </source>
</evidence>
<dbReference type="OrthoDB" id="510157at2"/>
<evidence type="ECO:0000256" key="4">
    <source>
        <dbReference type="ARBA" id="ARBA00023004"/>
    </source>
</evidence>
<dbReference type="GO" id="GO:0071500">
    <property type="term" value="P:cellular response to nitrosative stress"/>
    <property type="evidence" value="ECO:0007669"/>
    <property type="project" value="TreeGrafter"/>
</dbReference>
<dbReference type="GO" id="GO:0005344">
    <property type="term" value="F:oxygen carrier activity"/>
    <property type="evidence" value="ECO:0007669"/>
    <property type="project" value="UniProtKB-KW"/>
</dbReference>
<keyword evidence="1 5" id="KW-0349">Heme</keyword>
<evidence type="ECO:0000259" key="6">
    <source>
        <dbReference type="PROSITE" id="PS01033"/>
    </source>
</evidence>
<proteinExistence type="inferred from homology"/>
<dbReference type="GO" id="GO:0046872">
    <property type="term" value="F:metal ion binding"/>
    <property type="evidence" value="ECO:0007669"/>
    <property type="project" value="UniProtKB-KW"/>
</dbReference>
<dbReference type="GO" id="GO:0071949">
    <property type="term" value="F:FAD binding"/>
    <property type="evidence" value="ECO:0007669"/>
    <property type="project" value="TreeGrafter"/>
</dbReference>
<reference evidence="8" key="1">
    <citation type="journal article" date="2010" name="Stand. Genomic Sci.">
        <title>Complete genome sequence of Thermocrinis albus type strain (HI 11/12T).</title>
        <authorList>
            <person name="Wirth R."/>
            <person name="Sikorski J."/>
            <person name="Brambilla E."/>
            <person name="Misra M."/>
            <person name="Lapidus A."/>
            <person name="Copeland A."/>
            <person name="Nolan M."/>
            <person name="Lucas S."/>
            <person name="Chen F."/>
            <person name="Tice H."/>
            <person name="Cheng J.F."/>
            <person name="Han C."/>
            <person name="Detter J.C."/>
            <person name="Tapia R."/>
            <person name="Bruce D."/>
            <person name="Goodwin L."/>
            <person name="Pitluck S."/>
            <person name="Pati A."/>
            <person name="Anderson I."/>
            <person name="Ivanova N."/>
            <person name="Mavromatis K."/>
            <person name="Mikhailova N."/>
            <person name="Chen A."/>
            <person name="Palaniappan K."/>
            <person name="Bilek Y."/>
            <person name="Hader T."/>
            <person name="Land M."/>
            <person name="Hauser L."/>
            <person name="Chang Y.J."/>
            <person name="Jeffries C.D."/>
            <person name="Tindall B.J."/>
            <person name="Rohde M."/>
            <person name="Goker M."/>
            <person name="Bristow J."/>
            <person name="Eisen J.A."/>
            <person name="Markowitz V."/>
            <person name="Hugenholtz P."/>
            <person name="Kyrpides N.C."/>
            <person name="Klenk H.P."/>
        </authorList>
    </citation>
    <scope>NUCLEOTIDE SEQUENCE [LARGE SCALE GENOMIC DNA]</scope>
    <source>
        <strain evidence="8">DSM 14484 / JCM 11386 / HI 11/12</strain>
    </source>
</reference>
<sequence>MDEQVKLRIKRSIPFLSSSGEELTSRMYEILFEENPELRNMFEGDNSKKLAGALLAVAHNLERLDVLETSFKKIALSHVRAGVKPEHYEKVWKALYKAMVEFGVEDEIIEAWKEVYHLLADNLIKREEKLYACLNQ</sequence>
<dbReference type="Gene3D" id="1.10.490.10">
    <property type="entry name" value="Globins"/>
    <property type="match status" value="1"/>
</dbReference>
<accession>D3SMH6</accession>
<comment type="similarity">
    <text evidence="5">Belongs to the globin family.</text>
</comment>
<dbReference type="EMBL" id="CP001931">
    <property type="protein sequence ID" value="ADC89956.1"/>
    <property type="molecule type" value="Genomic_DNA"/>
</dbReference>
<dbReference type="GO" id="GO:0020037">
    <property type="term" value="F:heme binding"/>
    <property type="evidence" value="ECO:0007669"/>
    <property type="project" value="InterPro"/>
</dbReference>
<feature type="domain" description="Globin" evidence="6">
    <location>
        <begin position="1"/>
        <end position="128"/>
    </location>
</feature>
<gene>
    <name evidence="7" type="ordered locus">Thal_1325</name>
</gene>
<dbReference type="GO" id="GO:0008941">
    <property type="term" value="F:nitric oxide dioxygenase NAD(P)H activity"/>
    <property type="evidence" value="ECO:0007669"/>
    <property type="project" value="TreeGrafter"/>
</dbReference>
<dbReference type="Proteomes" id="UP000002043">
    <property type="component" value="Chromosome"/>
</dbReference>
<keyword evidence="8" id="KW-1185">Reference proteome</keyword>
<dbReference type="InterPro" id="IPR012292">
    <property type="entry name" value="Globin/Proto"/>
</dbReference>
<dbReference type="RefSeq" id="WP_012992362.1">
    <property type="nucleotide sequence ID" value="NC_013894.1"/>
</dbReference>
<evidence type="ECO:0000256" key="5">
    <source>
        <dbReference type="RuleBase" id="RU000356"/>
    </source>
</evidence>
<dbReference type="PANTHER" id="PTHR43396:SF3">
    <property type="entry name" value="FLAVOHEMOPROTEIN"/>
    <property type="match status" value="1"/>
</dbReference>
<dbReference type="Pfam" id="PF00042">
    <property type="entry name" value="Globin"/>
    <property type="match status" value="1"/>
</dbReference>
<protein>
    <submittedName>
        <fullName evidence="7">Globin</fullName>
    </submittedName>
</protein>
<dbReference type="InterPro" id="IPR000971">
    <property type="entry name" value="Globin"/>
</dbReference>
<evidence type="ECO:0000256" key="3">
    <source>
        <dbReference type="ARBA" id="ARBA00022723"/>
    </source>
</evidence>
<dbReference type="AlphaFoldDB" id="D3SMH6"/>
<dbReference type="GO" id="GO:0046210">
    <property type="term" value="P:nitric oxide catabolic process"/>
    <property type="evidence" value="ECO:0007669"/>
    <property type="project" value="TreeGrafter"/>
</dbReference>
<name>D3SMH6_THEAH</name>
<dbReference type="SUPFAM" id="SSF46458">
    <property type="entry name" value="Globin-like"/>
    <property type="match status" value="1"/>
</dbReference>
<dbReference type="PROSITE" id="PS01033">
    <property type="entry name" value="GLOBIN"/>
    <property type="match status" value="1"/>
</dbReference>
<dbReference type="STRING" id="638303.Thal_1325"/>
<keyword evidence="4" id="KW-0408">Iron</keyword>
<evidence type="ECO:0000256" key="1">
    <source>
        <dbReference type="ARBA" id="ARBA00022617"/>
    </source>
</evidence>
<dbReference type="InterPro" id="IPR009050">
    <property type="entry name" value="Globin-like_sf"/>
</dbReference>
<organism evidence="7 8">
    <name type="scientific">Thermocrinis albus (strain DSM 14484 / JCM 11386 / HI 11/12)</name>
    <dbReference type="NCBI Taxonomy" id="638303"/>
    <lineage>
        <taxon>Bacteria</taxon>
        <taxon>Pseudomonadati</taxon>
        <taxon>Aquificota</taxon>
        <taxon>Aquificia</taxon>
        <taxon>Aquificales</taxon>
        <taxon>Aquificaceae</taxon>
        <taxon>Thermocrinis</taxon>
    </lineage>
</organism>
<evidence type="ECO:0000256" key="2">
    <source>
        <dbReference type="ARBA" id="ARBA00022621"/>
    </source>
</evidence>
<dbReference type="GO" id="GO:0019825">
    <property type="term" value="F:oxygen binding"/>
    <property type="evidence" value="ECO:0007669"/>
    <property type="project" value="InterPro"/>
</dbReference>
<dbReference type="KEGG" id="tal:Thal_1325"/>
<evidence type="ECO:0000313" key="7">
    <source>
        <dbReference type="EMBL" id="ADC89956.1"/>
    </source>
</evidence>
<dbReference type="eggNOG" id="COG1017">
    <property type="taxonomic scope" value="Bacteria"/>
</dbReference>